<keyword evidence="1" id="KW-0812">Transmembrane</keyword>
<evidence type="ECO:0000313" key="2">
    <source>
        <dbReference type="EMBL" id="MDM4017915.1"/>
    </source>
</evidence>
<name>A0ABT7PN54_9BACT</name>
<dbReference type="EMBL" id="JASZZN010000017">
    <property type="protein sequence ID" value="MDM4017915.1"/>
    <property type="molecule type" value="Genomic_DNA"/>
</dbReference>
<feature type="transmembrane region" description="Helical" evidence="1">
    <location>
        <begin position="418"/>
        <end position="441"/>
    </location>
</feature>
<evidence type="ECO:0000256" key="1">
    <source>
        <dbReference type="SAM" id="Phobius"/>
    </source>
</evidence>
<feature type="transmembrane region" description="Helical" evidence="1">
    <location>
        <begin position="92"/>
        <end position="111"/>
    </location>
</feature>
<dbReference type="RefSeq" id="WP_289165505.1">
    <property type="nucleotide sequence ID" value="NZ_JASZZN010000017.1"/>
</dbReference>
<keyword evidence="3" id="KW-1185">Reference proteome</keyword>
<feature type="transmembrane region" description="Helical" evidence="1">
    <location>
        <begin position="462"/>
        <end position="482"/>
    </location>
</feature>
<comment type="caution">
    <text evidence="2">The sequence shown here is derived from an EMBL/GenBank/DDBJ whole genome shotgun (WGS) entry which is preliminary data.</text>
</comment>
<dbReference type="Proteomes" id="UP001239462">
    <property type="component" value="Unassembled WGS sequence"/>
</dbReference>
<reference evidence="2 3" key="1">
    <citation type="submission" date="2023-06" db="EMBL/GenBank/DDBJ databases">
        <title>Roseiconus lacunae JC819 isolated from Gulf of Mannar region, Tamil Nadu.</title>
        <authorList>
            <person name="Pk S."/>
            <person name="Ch S."/>
            <person name="Ch V.R."/>
        </authorList>
    </citation>
    <scope>NUCLEOTIDE SEQUENCE [LARGE SCALE GENOMIC DNA]</scope>
    <source>
        <strain evidence="2 3">JC819</strain>
    </source>
</reference>
<feature type="transmembrane region" description="Helical" evidence="1">
    <location>
        <begin position="494"/>
        <end position="519"/>
    </location>
</feature>
<feature type="transmembrane region" description="Helical" evidence="1">
    <location>
        <begin position="155"/>
        <end position="175"/>
    </location>
</feature>
<feature type="transmembrane region" description="Helical" evidence="1">
    <location>
        <begin position="313"/>
        <end position="334"/>
    </location>
</feature>
<protein>
    <recommendedName>
        <fullName evidence="4">ABC-2 type transport system permease protein</fullName>
    </recommendedName>
</protein>
<accession>A0ABT7PN54</accession>
<feature type="transmembrane region" description="Helical" evidence="1">
    <location>
        <begin position="385"/>
        <end position="412"/>
    </location>
</feature>
<sequence length="531" mass="58050">MRSPRRIVASAIAIVFLSVYVLNGVLILASRRTADPESLRLWLSGGMVLYLIYHAVRCVWTDKQVDMEYTAAENLWIGGAPISRSLFAGYKVTNLLFSSALKTFFLAIALAPDVQHGGLLAIGVFAALVMLETVRISWQRFVTGISKRDQGFWRISLTLVAIAAVVSFFAELVQITPPGSAPGIYLMQSFPAIGNVASSPCVQCLALPWQPAALLATSPEISSQTFSQLVASISLIPAGIVLMVRVDRWANRSRLCRERIALANGTYKQVDQITPAREASKRTLLDTVTERLPSQTHDTLALVWRQALSVRRYFGTIAFSFCVPTLLCLSPLLTGRVSNQWAFVVAGIALCTMLLAPPALRIDFRRDLKRMLLLRGLPLNPIHTVLGQMLLPILITITFQLTTLLIAAAIVHPGWSQIIGWGGMLSALAVFTFATENALFLAYPHHEHAQGLGMVVRANVMFLGKATLIAAAVGALLLWVHVCRSLFSESYIAPIYISGAIAGTWALAIAAVIVTSWCWRRFDLASDLPPE</sequence>
<feature type="transmembrane region" description="Helical" evidence="1">
    <location>
        <begin position="7"/>
        <end position="29"/>
    </location>
</feature>
<feature type="transmembrane region" description="Helical" evidence="1">
    <location>
        <begin position="117"/>
        <end position="134"/>
    </location>
</feature>
<evidence type="ECO:0008006" key="4">
    <source>
        <dbReference type="Google" id="ProtNLM"/>
    </source>
</evidence>
<gene>
    <name evidence="2" type="ORF">QTN89_20885</name>
</gene>
<keyword evidence="1" id="KW-0472">Membrane</keyword>
<keyword evidence="1" id="KW-1133">Transmembrane helix</keyword>
<organism evidence="2 3">
    <name type="scientific">Roseiconus lacunae</name>
    <dbReference type="NCBI Taxonomy" id="2605694"/>
    <lineage>
        <taxon>Bacteria</taxon>
        <taxon>Pseudomonadati</taxon>
        <taxon>Planctomycetota</taxon>
        <taxon>Planctomycetia</taxon>
        <taxon>Pirellulales</taxon>
        <taxon>Pirellulaceae</taxon>
        <taxon>Roseiconus</taxon>
    </lineage>
</organism>
<proteinExistence type="predicted"/>
<evidence type="ECO:0000313" key="3">
    <source>
        <dbReference type="Proteomes" id="UP001239462"/>
    </source>
</evidence>
<feature type="transmembrane region" description="Helical" evidence="1">
    <location>
        <begin position="41"/>
        <end position="60"/>
    </location>
</feature>
<feature type="transmembrane region" description="Helical" evidence="1">
    <location>
        <begin position="340"/>
        <end position="364"/>
    </location>
</feature>
<feature type="transmembrane region" description="Helical" evidence="1">
    <location>
        <begin position="225"/>
        <end position="244"/>
    </location>
</feature>